<keyword evidence="3" id="KW-0472">Membrane</keyword>
<feature type="domain" description="PPM-type phosphatase" evidence="4">
    <location>
        <begin position="477"/>
        <end position="697"/>
    </location>
</feature>
<comment type="caution">
    <text evidence="6">The sequence shown here is derived from an EMBL/GenBank/DDBJ whole genome shotgun (WGS) entry which is preliminary data.</text>
</comment>
<reference evidence="6" key="1">
    <citation type="submission" date="2019-10" db="EMBL/GenBank/DDBJ databases">
        <title>Draft genome sequece of Microseira wollei NIES-4236.</title>
        <authorList>
            <person name="Yamaguchi H."/>
            <person name="Suzuki S."/>
            <person name="Kawachi M."/>
        </authorList>
    </citation>
    <scope>NUCLEOTIDE SEQUENCE</scope>
    <source>
        <strain evidence="6">NIES-4236</strain>
    </source>
</reference>
<evidence type="ECO:0000259" key="5">
    <source>
        <dbReference type="SMART" id="SM01080"/>
    </source>
</evidence>
<gene>
    <name evidence="6" type="ORF">MiSe_54740</name>
</gene>
<dbReference type="AlphaFoldDB" id="A0AAV3XGP6"/>
<dbReference type="EMBL" id="BLAY01000096">
    <property type="protein sequence ID" value="GET40663.1"/>
    <property type="molecule type" value="Genomic_DNA"/>
</dbReference>
<keyword evidence="2" id="KW-0175">Coiled coil</keyword>
<evidence type="ECO:0000259" key="4">
    <source>
        <dbReference type="SMART" id="SM00331"/>
    </source>
</evidence>
<keyword evidence="3" id="KW-1133">Transmembrane helix</keyword>
<dbReference type="GO" id="GO:0016791">
    <property type="term" value="F:phosphatase activity"/>
    <property type="evidence" value="ECO:0007669"/>
    <property type="project" value="TreeGrafter"/>
</dbReference>
<dbReference type="RefSeq" id="WP_226586694.1">
    <property type="nucleotide sequence ID" value="NZ_BLAY01000096.1"/>
</dbReference>
<dbReference type="Pfam" id="PF05226">
    <property type="entry name" value="CHASE2"/>
    <property type="match status" value="1"/>
</dbReference>
<dbReference type="InterPro" id="IPR007890">
    <property type="entry name" value="CHASE2"/>
</dbReference>
<organism evidence="6 7">
    <name type="scientific">Microseira wollei NIES-4236</name>
    <dbReference type="NCBI Taxonomy" id="2530354"/>
    <lineage>
        <taxon>Bacteria</taxon>
        <taxon>Bacillati</taxon>
        <taxon>Cyanobacteriota</taxon>
        <taxon>Cyanophyceae</taxon>
        <taxon>Oscillatoriophycideae</taxon>
        <taxon>Aerosakkonematales</taxon>
        <taxon>Aerosakkonemataceae</taxon>
        <taxon>Microseira</taxon>
    </lineage>
</organism>
<dbReference type="InterPro" id="IPR052016">
    <property type="entry name" value="Bact_Sigma-Reg"/>
</dbReference>
<feature type="transmembrane region" description="Helical" evidence="3">
    <location>
        <begin position="351"/>
        <end position="371"/>
    </location>
</feature>
<dbReference type="PANTHER" id="PTHR43156">
    <property type="entry name" value="STAGE II SPORULATION PROTEIN E-RELATED"/>
    <property type="match status" value="1"/>
</dbReference>
<evidence type="ECO:0000313" key="6">
    <source>
        <dbReference type="EMBL" id="GET40663.1"/>
    </source>
</evidence>
<keyword evidence="7" id="KW-1185">Reference proteome</keyword>
<evidence type="ECO:0000313" key="7">
    <source>
        <dbReference type="Proteomes" id="UP001050975"/>
    </source>
</evidence>
<dbReference type="Gene3D" id="3.60.40.10">
    <property type="entry name" value="PPM-type phosphatase domain"/>
    <property type="match status" value="1"/>
</dbReference>
<proteinExistence type="predicted"/>
<sequence>MWNKTKQKLKEWQGTLIVTACIAGLAIAGSNAGLFRILEWVTLDQFFLIRPQEPVDKRIVVVTIDEPDIKYVKQWPMSDRVMAQLIRNINAQQPRGIIIDVYRDLPVEPGHQELVEIFKNTPNLIGIEKVAGNRIAPPPTLAKLGQVGSNDIVADTDGKMRRGLVLLGKPDGSLSQGLGVRMALMYLEKEKVELKEIDADKQIYGLGKAKFVPLSGNDGQYNEADMGGYQILLNYRGGLDRFKHISMTDVLENRIPGDLMRDRLVFFGSKAPSLNDNYRTPYNNNLFAPTELMPGVVIHANLTSQILSAALEGRPMLRASAKPFNWLLIVFWSGYSATFGTLYIKRRLITVTGILIAVTIIVTSSYLAFLSGWLLPVFTPLLAVAGTTVFSVGQVLWQKLMLSYRQLEDYAHTLEDKVQQRTAELATANDQLANANQEITKLNEKLKADNIRMSAELDILREMQQLILPNPEELESIEGLEIAGFMEPADEVGGDYYDVLHTDGVVTIGIGDVTGHGLESGILMVMTQAVVRTLKEIQETDPVRFLDTLNRTIYKNVQRMNSDKNLTLCIVNYAFGNLSISGQHEEAIVVRKSGQIERIKTTDLGFPIGLDEEIADFISQTTVALEPGDGVVLYTDGIPEAKDINKKFYGLERLCEVVSSNWHLSASQIKQAAIDHLREFIGEQKVFDDITLVVLKRCDEERVEN</sequence>
<dbReference type="SMART" id="SM01080">
    <property type="entry name" value="CHASE2"/>
    <property type="match status" value="1"/>
</dbReference>
<protein>
    <submittedName>
        <fullName evidence="6">Protein serine/threonine phosphatase</fullName>
    </submittedName>
</protein>
<dbReference type="InterPro" id="IPR001932">
    <property type="entry name" value="PPM-type_phosphatase-like_dom"/>
</dbReference>
<name>A0AAV3XGP6_9CYAN</name>
<evidence type="ECO:0000256" key="3">
    <source>
        <dbReference type="SAM" id="Phobius"/>
    </source>
</evidence>
<keyword evidence="3" id="KW-0812">Transmembrane</keyword>
<evidence type="ECO:0000256" key="1">
    <source>
        <dbReference type="ARBA" id="ARBA00022801"/>
    </source>
</evidence>
<feature type="domain" description="CHASE2" evidence="5">
    <location>
        <begin position="35"/>
        <end position="339"/>
    </location>
</feature>
<dbReference type="SMART" id="SM00331">
    <property type="entry name" value="PP2C_SIG"/>
    <property type="match status" value="1"/>
</dbReference>
<feature type="transmembrane region" description="Helical" evidence="3">
    <location>
        <begin position="377"/>
        <end position="397"/>
    </location>
</feature>
<feature type="transmembrane region" description="Helical" evidence="3">
    <location>
        <begin position="324"/>
        <end position="344"/>
    </location>
</feature>
<dbReference type="Proteomes" id="UP001050975">
    <property type="component" value="Unassembled WGS sequence"/>
</dbReference>
<accession>A0AAV3XGP6</accession>
<dbReference type="PANTHER" id="PTHR43156:SF2">
    <property type="entry name" value="STAGE II SPORULATION PROTEIN E"/>
    <property type="match status" value="1"/>
</dbReference>
<keyword evidence="1" id="KW-0378">Hydrolase</keyword>
<dbReference type="InterPro" id="IPR036457">
    <property type="entry name" value="PPM-type-like_dom_sf"/>
</dbReference>
<dbReference type="Pfam" id="PF07228">
    <property type="entry name" value="SpoIIE"/>
    <property type="match status" value="1"/>
</dbReference>
<feature type="coiled-coil region" evidence="2">
    <location>
        <begin position="411"/>
        <end position="463"/>
    </location>
</feature>
<evidence type="ECO:0000256" key="2">
    <source>
        <dbReference type="SAM" id="Coils"/>
    </source>
</evidence>